<evidence type="ECO:0000313" key="7">
    <source>
        <dbReference type="EMBL" id="KAK0655942.1"/>
    </source>
</evidence>
<dbReference type="SUPFAM" id="SSF144083">
    <property type="entry name" value="Magnesium transport protein CorA, transmembrane region"/>
    <property type="match status" value="1"/>
</dbReference>
<evidence type="ECO:0000256" key="2">
    <source>
        <dbReference type="ARBA" id="ARBA00022692"/>
    </source>
</evidence>
<dbReference type="GO" id="GO:0016020">
    <property type="term" value="C:membrane"/>
    <property type="evidence" value="ECO:0007669"/>
    <property type="project" value="UniProtKB-SubCell"/>
</dbReference>
<reference evidence="7" key="1">
    <citation type="submission" date="2023-06" db="EMBL/GenBank/DDBJ databases">
        <title>Genome-scale phylogeny and comparative genomics of the fungal order Sordariales.</title>
        <authorList>
            <consortium name="Lawrence Berkeley National Laboratory"/>
            <person name="Hensen N."/>
            <person name="Bonometti L."/>
            <person name="Westerberg I."/>
            <person name="Brannstrom I.O."/>
            <person name="Guillou S."/>
            <person name="Cros-Aarteil S."/>
            <person name="Calhoun S."/>
            <person name="Haridas S."/>
            <person name="Kuo A."/>
            <person name="Mondo S."/>
            <person name="Pangilinan J."/>
            <person name="Riley R."/>
            <person name="Labutti K."/>
            <person name="Andreopoulos B."/>
            <person name="Lipzen A."/>
            <person name="Chen C."/>
            <person name="Yanf M."/>
            <person name="Daum C."/>
            <person name="Ng V."/>
            <person name="Clum A."/>
            <person name="Steindorff A."/>
            <person name="Ohm R."/>
            <person name="Martin F."/>
            <person name="Silar P."/>
            <person name="Natvig D."/>
            <person name="Lalanne C."/>
            <person name="Gautier V."/>
            <person name="Ament-Velasquez S.L."/>
            <person name="Kruys A."/>
            <person name="Hutchinson M.I."/>
            <person name="Powell A.J."/>
            <person name="Barry K."/>
            <person name="Miller A.N."/>
            <person name="Grigoriev I.V."/>
            <person name="Debuchy R."/>
            <person name="Gladieux P."/>
            <person name="Thoren M.H."/>
            <person name="Johannesson H."/>
        </authorList>
    </citation>
    <scope>NUCLEOTIDE SEQUENCE</scope>
    <source>
        <strain evidence="7">SMH2532-1</strain>
    </source>
</reference>
<feature type="transmembrane region" description="Helical" evidence="6">
    <location>
        <begin position="554"/>
        <end position="574"/>
    </location>
</feature>
<dbReference type="Gene3D" id="1.20.58.340">
    <property type="entry name" value="Magnesium transport protein CorA, transmembrane region"/>
    <property type="match status" value="1"/>
</dbReference>
<evidence type="ECO:0000313" key="8">
    <source>
        <dbReference type="Proteomes" id="UP001174936"/>
    </source>
</evidence>
<dbReference type="GO" id="GO:0046873">
    <property type="term" value="F:metal ion transmembrane transporter activity"/>
    <property type="evidence" value="ECO:0007669"/>
    <property type="project" value="InterPro"/>
</dbReference>
<evidence type="ECO:0000256" key="6">
    <source>
        <dbReference type="SAM" id="Phobius"/>
    </source>
</evidence>
<gene>
    <name evidence="7" type="ORF">B0T16DRAFT_23449</name>
</gene>
<keyword evidence="4 6" id="KW-0472">Membrane</keyword>
<dbReference type="Pfam" id="PF01544">
    <property type="entry name" value="CorA"/>
    <property type="match status" value="1"/>
</dbReference>
<organism evidence="7 8">
    <name type="scientific">Cercophora newfieldiana</name>
    <dbReference type="NCBI Taxonomy" id="92897"/>
    <lineage>
        <taxon>Eukaryota</taxon>
        <taxon>Fungi</taxon>
        <taxon>Dikarya</taxon>
        <taxon>Ascomycota</taxon>
        <taxon>Pezizomycotina</taxon>
        <taxon>Sordariomycetes</taxon>
        <taxon>Sordariomycetidae</taxon>
        <taxon>Sordariales</taxon>
        <taxon>Lasiosphaeriaceae</taxon>
        <taxon>Cercophora</taxon>
    </lineage>
</organism>
<name>A0AA40CZ74_9PEZI</name>
<proteinExistence type="predicted"/>
<feature type="region of interest" description="Disordered" evidence="5">
    <location>
        <begin position="34"/>
        <end position="66"/>
    </location>
</feature>
<evidence type="ECO:0000256" key="4">
    <source>
        <dbReference type="ARBA" id="ARBA00023136"/>
    </source>
</evidence>
<feature type="transmembrane region" description="Helical" evidence="6">
    <location>
        <begin position="580"/>
        <end position="606"/>
    </location>
</feature>
<evidence type="ECO:0000256" key="1">
    <source>
        <dbReference type="ARBA" id="ARBA00004141"/>
    </source>
</evidence>
<dbReference type="Proteomes" id="UP001174936">
    <property type="component" value="Unassembled WGS sequence"/>
</dbReference>
<feature type="compositionally biased region" description="Polar residues" evidence="5">
    <location>
        <begin position="34"/>
        <end position="44"/>
    </location>
</feature>
<keyword evidence="8" id="KW-1185">Reference proteome</keyword>
<dbReference type="InterPro" id="IPR002523">
    <property type="entry name" value="MgTranspt_CorA/ZnTranspt_ZntB"/>
</dbReference>
<comment type="subcellular location">
    <subcellularLocation>
        <location evidence="1">Membrane</location>
        <topology evidence="1">Multi-pass membrane protein</topology>
    </subcellularLocation>
</comment>
<sequence length="712" mass="81684">MEDDPNAPAVVNGSRETAALLANILDELKTIRKQTGQPLSQPSNDCARCSQETKDIEDDTPTGQLTKEARTGPILCEALRRYRTDSVPQWSAFYGAHVTSPPQSDGYGFKDQERRSAWNSLIGETWQIPHDNRISLCFLSAPTDPMVPSRVRNFLYHFHDAHANESPRGRYFNIWDWFDSGISAYWYPHKSSSDLDLDMEKRGRIEDGLTGAKEETSALAPMVAPWRRMINFQGLTTVRNCESGEKRSTVTDEDLCPFLLPKMDEAIFELPVNNIIWRAVRNHLQSKRATEANHSELLAKGCILFHLTFYEIIGPDYAPGLTELWPCGELYSNGEEPRNRRRRIRESSLTIIAAPGSEVSSSKAARSIFWTMICLRPLHFPHPYYFERRDDLSQGNHHEMIDDMSDVAHKCLLSVLDKWEEIAEFFDELLCEKRALFDPNYHDTLLTDDVALSRSKKYFWAIEFLKELEKSVTDNIRQVDRFAAFLRANPPPTSRNSRDFSARIRKQYAALIKLEALRVRFANKREEAVALRDGLFNASAVIESRMSTKLGENIKLLTFVSIFFLPLSFCTSLWSVNDDIFPLSAFVVTMPVLSICTYVISLNLDYIATFWQRLKMQAWPPDPERREAAQTNTENRDWGRFMSRFRESKRWKQSMPSHAARRMGAPLQIPGSCEEPSTSDRLQKKLPMARKMELMDWARPLESAVASWSCCG</sequence>
<dbReference type="AlphaFoldDB" id="A0AA40CZ74"/>
<dbReference type="InterPro" id="IPR045863">
    <property type="entry name" value="CorA_TM1_TM2"/>
</dbReference>
<keyword evidence="2 6" id="KW-0812">Transmembrane</keyword>
<accession>A0AA40CZ74</accession>
<dbReference type="EMBL" id="JAULSV010000001">
    <property type="protein sequence ID" value="KAK0655942.1"/>
    <property type="molecule type" value="Genomic_DNA"/>
</dbReference>
<evidence type="ECO:0000256" key="3">
    <source>
        <dbReference type="ARBA" id="ARBA00022989"/>
    </source>
</evidence>
<keyword evidence="3 6" id="KW-1133">Transmembrane helix</keyword>
<protein>
    <submittedName>
        <fullName evidence="7">Uncharacterized protein</fullName>
    </submittedName>
</protein>
<evidence type="ECO:0000256" key="5">
    <source>
        <dbReference type="SAM" id="MobiDB-lite"/>
    </source>
</evidence>
<comment type="caution">
    <text evidence="7">The sequence shown here is derived from an EMBL/GenBank/DDBJ whole genome shotgun (WGS) entry which is preliminary data.</text>
</comment>